<evidence type="ECO:0000256" key="6">
    <source>
        <dbReference type="RuleBase" id="RU361277"/>
    </source>
</evidence>
<dbReference type="RefSeq" id="WP_128094796.1">
    <property type="nucleotide sequence ID" value="NZ_JBHEEN010000007.1"/>
</dbReference>
<dbReference type="Pfam" id="PF08240">
    <property type="entry name" value="ADH_N"/>
    <property type="match status" value="1"/>
</dbReference>
<name>A0A643EWB3_9HYPH</name>
<dbReference type="InterPro" id="IPR002328">
    <property type="entry name" value="ADH_Zn_CS"/>
</dbReference>
<protein>
    <submittedName>
        <fullName evidence="8">2,3-butanediol dehydrogenase</fullName>
    </submittedName>
</protein>
<dbReference type="AlphaFoldDB" id="A0A643EWB3"/>
<dbReference type="PANTHER" id="PTHR43161:SF23">
    <property type="entry name" value="(R,R)-BUTANEDIOL DEHYDROGENASE-RELATED"/>
    <property type="match status" value="1"/>
</dbReference>
<feature type="domain" description="Enoyl reductase (ER)" evidence="7">
    <location>
        <begin position="10"/>
        <end position="357"/>
    </location>
</feature>
<sequence>MRALRFYAAKDLRVENVPPPADPDSNLEPDQVLIENRYCGICGTDLHEYAYGPIFIPTEPHPFTKATAPQILGHEFGGVVKSVGTNVTHVKVGDRVSVQPLIMPRAGDYFADRGLYHLSTSLALAGLSWHSGGMAELALLNGYNVQLIPDDLSDEEAALIEPTAVAVYACDRGGVTAGNSVLVTGAGPIGILTAMAARAAGASQVFLSDLNDIRLQLAREKLGDVRTINPKSENVGEVVRAETEGNVGCDVAIECVGNEHALKNCTDAVRKQGVVVQTGLHPHENPLNWFDVTFKDIDIRGSWAYPTHYWPRVARLIASGQIPASKIVTKTIALEDAVVEGFDRLLDPAGTQLKILIDLKR</sequence>
<dbReference type="GO" id="GO:0008270">
    <property type="term" value="F:zinc ion binding"/>
    <property type="evidence" value="ECO:0007669"/>
    <property type="project" value="InterPro"/>
</dbReference>
<dbReference type="Gene3D" id="3.90.180.10">
    <property type="entry name" value="Medium-chain alcohol dehydrogenases, catalytic domain"/>
    <property type="match status" value="1"/>
</dbReference>
<dbReference type="SUPFAM" id="SSF51735">
    <property type="entry name" value="NAD(P)-binding Rossmann-fold domains"/>
    <property type="match status" value="1"/>
</dbReference>
<dbReference type="InterPro" id="IPR036291">
    <property type="entry name" value="NAD(P)-bd_dom_sf"/>
</dbReference>
<evidence type="ECO:0000256" key="5">
    <source>
        <dbReference type="ARBA" id="ARBA00023002"/>
    </source>
</evidence>
<evidence type="ECO:0000256" key="2">
    <source>
        <dbReference type="ARBA" id="ARBA00008072"/>
    </source>
</evidence>
<dbReference type="InterPro" id="IPR020843">
    <property type="entry name" value="ER"/>
</dbReference>
<dbReference type="Gene3D" id="3.40.50.720">
    <property type="entry name" value="NAD(P)-binding Rossmann-like Domain"/>
    <property type="match status" value="1"/>
</dbReference>
<comment type="similarity">
    <text evidence="2 6">Belongs to the zinc-containing alcohol dehydrogenase family.</text>
</comment>
<dbReference type="CDD" id="cd08233">
    <property type="entry name" value="butanediol_DH_like"/>
    <property type="match status" value="1"/>
</dbReference>
<evidence type="ECO:0000313" key="8">
    <source>
        <dbReference type="EMBL" id="KAB0569341.1"/>
    </source>
</evidence>
<dbReference type="InterPro" id="IPR013149">
    <property type="entry name" value="ADH-like_C"/>
</dbReference>
<evidence type="ECO:0000256" key="3">
    <source>
        <dbReference type="ARBA" id="ARBA00022723"/>
    </source>
</evidence>
<dbReference type="SUPFAM" id="SSF50129">
    <property type="entry name" value="GroES-like"/>
    <property type="match status" value="1"/>
</dbReference>
<accession>A0A643EWB3</accession>
<evidence type="ECO:0000256" key="1">
    <source>
        <dbReference type="ARBA" id="ARBA00001947"/>
    </source>
</evidence>
<dbReference type="InterPro" id="IPR013154">
    <property type="entry name" value="ADH-like_N"/>
</dbReference>
<keyword evidence="5" id="KW-0560">Oxidoreductase</keyword>
<dbReference type="InterPro" id="IPR011032">
    <property type="entry name" value="GroES-like_sf"/>
</dbReference>
<keyword evidence="4 6" id="KW-0862">Zinc</keyword>
<evidence type="ECO:0000256" key="4">
    <source>
        <dbReference type="ARBA" id="ARBA00022833"/>
    </source>
</evidence>
<evidence type="ECO:0000259" key="7">
    <source>
        <dbReference type="SMART" id="SM00829"/>
    </source>
</evidence>
<keyword evidence="3 6" id="KW-0479">Metal-binding</keyword>
<dbReference type="Pfam" id="PF00107">
    <property type="entry name" value="ADH_zinc_N"/>
    <property type="match status" value="1"/>
</dbReference>
<dbReference type="EMBL" id="VZPE01000007">
    <property type="protein sequence ID" value="KAB0569341.1"/>
    <property type="molecule type" value="Genomic_DNA"/>
</dbReference>
<organism evidence="8">
    <name type="scientific">Brucella pituitosa</name>
    <dbReference type="NCBI Taxonomy" id="571256"/>
    <lineage>
        <taxon>Bacteria</taxon>
        <taxon>Pseudomonadati</taxon>
        <taxon>Pseudomonadota</taxon>
        <taxon>Alphaproteobacteria</taxon>
        <taxon>Hyphomicrobiales</taxon>
        <taxon>Brucellaceae</taxon>
        <taxon>Brucella/Ochrobactrum group</taxon>
        <taxon>Brucella</taxon>
    </lineage>
</organism>
<dbReference type="GO" id="GO:0016616">
    <property type="term" value="F:oxidoreductase activity, acting on the CH-OH group of donors, NAD or NADP as acceptor"/>
    <property type="evidence" value="ECO:0007669"/>
    <property type="project" value="UniProtKB-ARBA"/>
</dbReference>
<dbReference type="PROSITE" id="PS00059">
    <property type="entry name" value="ADH_ZINC"/>
    <property type="match status" value="1"/>
</dbReference>
<comment type="caution">
    <text evidence="8">The sequence shown here is derived from an EMBL/GenBank/DDBJ whole genome shotgun (WGS) entry which is preliminary data.</text>
</comment>
<dbReference type="PANTHER" id="PTHR43161">
    <property type="entry name" value="SORBITOL DEHYDROGENASE"/>
    <property type="match status" value="1"/>
</dbReference>
<proteinExistence type="inferred from homology"/>
<comment type="cofactor">
    <cofactor evidence="1 6">
        <name>Zn(2+)</name>
        <dbReference type="ChEBI" id="CHEBI:29105"/>
    </cofactor>
</comment>
<dbReference type="SMART" id="SM00829">
    <property type="entry name" value="PKS_ER"/>
    <property type="match status" value="1"/>
</dbReference>
<reference evidence="8" key="1">
    <citation type="submission" date="2019-09" db="EMBL/GenBank/DDBJ databases">
        <title>Draft genome sequences of 48 bacterial type strains from the CCUG.</title>
        <authorList>
            <person name="Tunovic T."/>
            <person name="Pineiro-Iglesias B."/>
            <person name="Unosson C."/>
            <person name="Inganas E."/>
            <person name="Ohlen M."/>
            <person name="Cardew S."/>
            <person name="Jensie-Markopoulos S."/>
            <person name="Salva-Serra F."/>
            <person name="Jaen-Luchoro D."/>
            <person name="Karlsson R."/>
            <person name="Svensson-Stadler L."/>
            <person name="Chun J."/>
            <person name="Moore E."/>
        </authorList>
    </citation>
    <scope>NUCLEOTIDE SEQUENCE</scope>
    <source>
        <strain evidence="8">CCUG 50899</strain>
    </source>
</reference>
<gene>
    <name evidence="8" type="ORF">F7Q93_16480</name>
</gene>